<evidence type="ECO:0000259" key="3">
    <source>
        <dbReference type="Pfam" id="PF17684"/>
    </source>
</evidence>
<dbReference type="Pfam" id="PF17684">
    <property type="entry name" value="SCAB-PH"/>
    <property type="match status" value="1"/>
</dbReference>
<dbReference type="InterPro" id="IPR039640">
    <property type="entry name" value="SCAB"/>
</dbReference>
<keyword evidence="5" id="KW-1185">Reference proteome</keyword>
<accession>A0ABC8V6W2</accession>
<dbReference type="AlphaFoldDB" id="A0ABC8V6W2"/>
<keyword evidence="1" id="KW-0812">Transmembrane</keyword>
<evidence type="ECO:0008006" key="6">
    <source>
        <dbReference type="Google" id="ProtNLM"/>
    </source>
</evidence>
<feature type="domain" description="Stomatal closure-related actin-binding protein Ig" evidence="2">
    <location>
        <begin position="137"/>
        <end position="192"/>
    </location>
</feature>
<evidence type="ECO:0000313" key="4">
    <source>
        <dbReference type="EMBL" id="CAK9188542.1"/>
    </source>
</evidence>
<name>A0ABC8V6W2_9AQUA</name>
<dbReference type="Proteomes" id="UP001642360">
    <property type="component" value="Unassembled WGS sequence"/>
</dbReference>
<dbReference type="InterPro" id="IPR041144">
    <property type="entry name" value="SCAB-PH"/>
</dbReference>
<sequence>MDDLRFKKGGVICLGSERGGDRVAERRGMVVSEKKGKWRRKGLTEGANKSVYAPEPFDVGRVLQVDIVSNGQKATVTTVGPIDPAAALGSYVETLLRKSNSDFSFLLATTLGMLILFAFHSMDVPFQFLQCASLNESLNLSANKSVYAPEPFDVGRVLQVDIVSNGQKATVTTVGPIDPAAALGSYVETLLRKSNSDFSVVISQMNGQNYSSNSVHMFHVGKMRMKLCRGWITKARESYSLSMQLCGFRGGGNSAAKSLFWQVRKGQSFVLVFESERERNGAIMLARKYASDCNVMLAGPDDQTLL</sequence>
<keyword evidence="1" id="KW-1133">Transmembrane helix</keyword>
<organism evidence="4 5">
    <name type="scientific">Ilex paraguariensis</name>
    <name type="common">yerba mate</name>
    <dbReference type="NCBI Taxonomy" id="185542"/>
    <lineage>
        <taxon>Eukaryota</taxon>
        <taxon>Viridiplantae</taxon>
        <taxon>Streptophyta</taxon>
        <taxon>Embryophyta</taxon>
        <taxon>Tracheophyta</taxon>
        <taxon>Spermatophyta</taxon>
        <taxon>Magnoliopsida</taxon>
        <taxon>eudicotyledons</taxon>
        <taxon>Gunneridae</taxon>
        <taxon>Pentapetalae</taxon>
        <taxon>asterids</taxon>
        <taxon>campanulids</taxon>
        <taxon>Aquifoliales</taxon>
        <taxon>Aquifoliaceae</taxon>
        <taxon>Ilex</taxon>
    </lineage>
</organism>
<gene>
    <name evidence="4" type="ORF">ILEXP_LOCUS59223</name>
</gene>
<evidence type="ECO:0000256" key="1">
    <source>
        <dbReference type="SAM" id="Phobius"/>
    </source>
</evidence>
<comment type="caution">
    <text evidence="4">The sequence shown here is derived from an EMBL/GenBank/DDBJ whole genome shotgun (WGS) entry which is preliminary data.</text>
</comment>
<protein>
    <recommendedName>
        <fullName evidence="6">Stomatal closure-related actin-binding protein PH domain-containing protein</fullName>
    </recommendedName>
</protein>
<dbReference type="Gene3D" id="2.30.29.140">
    <property type="match status" value="1"/>
</dbReference>
<dbReference type="InterPro" id="IPR032015">
    <property type="entry name" value="SCAB-Ig"/>
</dbReference>
<dbReference type="Gene3D" id="2.60.40.2700">
    <property type="match status" value="2"/>
</dbReference>
<feature type="transmembrane region" description="Helical" evidence="1">
    <location>
        <begin position="103"/>
        <end position="122"/>
    </location>
</feature>
<keyword evidence="1" id="KW-0472">Membrane</keyword>
<evidence type="ECO:0000313" key="5">
    <source>
        <dbReference type="Proteomes" id="UP001642360"/>
    </source>
</evidence>
<dbReference type="Pfam" id="PF16709">
    <property type="entry name" value="SCAB-Ig"/>
    <property type="match status" value="2"/>
</dbReference>
<dbReference type="EMBL" id="CAUOFW020010501">
    <property type="protein sequence ID" value="CAK9188542.1"/>
    <property type="molecule type" value="Genomic_DNA"/>
</dbReference>
<feature type="domain" description="Stomatal closure-related actin-binding protein PH" evidence="3">
    <location>
        <begin position="195"/>
        <end position="302"/>
    </location>
</feature>
<dbReference type="PANTHER" id="PTHR31172:SF7">
    <property type="entry name" value="STOMATAL CLOSURE-RELATED ACTIN-BINDING PROTEIN 3"/>
    <property type="match status" value="1"/>
</dbReference>
<evidence type="ECO:0000259" key="2">
    <source>
        <dbReference type="Pfam" id="PF16709"/>
    </source>
</evidence>
<proteinExistence type="predicted"/>
<reference evidence="4 5" key="1">
    <citation type="submission" date="2024-02" db="EMBL/GenBank/DDBJ databases">
        <authorList>
            <person name="Vignale AGUSTIN F."/>
            <person name="Sosa J E."/>
            <person name="Modenutti C."/>
        </authorList>
    </citation>
    <scope>NUCLEOTIDE SEQUENCE [LARGE SCALE GENOMIC DNA]</scope>
</reference>
<feature type="domain" description="Stomatal closure-related actin-binding protein Ig" evidence="2">
    <location>
        <begin position="40"/>
        <end position="97"/>
    </location>
</feature>
<dbReference type="PANTHER" id="PTHR31172">
    <property type="entry name" value="STOMATAL CLOSURE-RELATED ACTIN-BINDING PROTEIN 1"/>
    <property type="match status" value="1"/>
</dbReference>